<dbReference type="Proteomes" id="UP000298653">
    <property type="component" value="Chromosome"/>
</dbReference>
<keyword evidence="3" id="KW-0597">Phosphoprotein</keyword>
<dbReference type="PROSITE" id="PS50887">
    <property type="entry name" value="GGDEF"/>
    <property type="match status" value="1"/>
</dbReference>
<comment type="function">
    <text evidence="2">May play the central regulatory role in sporulation. It may be an element of the effector pathway responsible for the activation of sporulation genes in response to nutritional stress. Spo0A may act in concert with spo0H (a sigma factor) to control the expression of some genes that are critical to the sporulation process.</text>
</comment>
<dbReference type="Gene3D" id="3.40.50.2300">
    <property type="match status" value="1"/>
</dbReference>
<dbReference type="InterPro" id="IPR052020">
    <property type="entry name" value="Cyclic_di-GMP/3'3'-cGAMP_PDE"/>
</dbReference>
<evidence type="ECO:0000259" key="6">
    <source>
        <dbReference type="PROSITE" id="PS51832"/>
    </source>
</evidence>
<evidence type="ECO:0000256" key="2">
    <source>
        <dbReference type="ARBA" id="ARBA00024867"/>
    </source>
</evidence>
<dbReference type="InterPro" id="IPR011006">
    <property type="entry name" value="CheY-like_superfamily"/>
</dbReference>
<dbReference type="PANTHER" id="PTHR45228:SF5">
    <property type="entry name" value="CYCLIC DI-GMP PHOSPHODIESTERASE VC_1348-RELATED"/>
    <property type="match status" value="1"/>
</dbReference>
<dbReference type="SUPFAM" id="SSF109604">
    <property type="entry name" value="HD-domain/PDEase-like"/>
    <property type="match status" value="1"/>
</dbReference>
<protein>
    <recommendedName>
        <fullName evidence="1">Stage 0 sporulation protein A homolog</fullName>
    </recommendedName>
</protein>
<dbReference type="CDD" id="cd01949">
    <property type="entry name" value="GGDEF"/>
    <property type="match status" value="1"/>
</dbReference>
<dbReference type="NCBIfam" id="TIGR00254">
    <property type="entry name" value="GGDEF"/>
    <property type="match status" value="1"/>
</dbReference>
<dbReference type="CDD" id="cd00077">
    <property type="entry name" value="HDc"/>
    <property type="match status" value="1"/>
</dbReference>
<dbReference type="PROSITE" id="PS50110">
    <property type="entry name" value="RESPONSE_REGULATORY"/>
    <property type="match status" value="1"/>
</dbReference>
<dbReference type="InterPro" id="IPR029787">
    <property type="entry name" value="Nucleotide_cyclase"/>
</dbReference>
<dbReference type="Gene3D" id="1.10.3210.10">
    <property type="entry name" value="Hypothetical protein af1432"/>
    <property type="match status" value="1"/>
</dbReference>
<feature type="domain" description="HD-GYP" evidence="6">
    <location>
        <begin position="164"/>
        <end position="373"/>
    </location>
</feature>
<evidence type="ECO:0000256" key="1">
    <source>
        <dbReference type="ARBA" id="ARBA00018672"/>
    </source>
</evidence>
<evidence type="ECO:0000313" key="8">
    <source>
        <dbReference type="Proteomes" id="UP000298653"/>
    </source>
</evidence>
<feature type="domain" description="Response regulatory" evidence="4">
    <location>
        <begin position="27"/>
        <end position="144"/>
    </location>
</feature>
<dbReference type="SMART" id="SM00471">
    <property type="entry name" value="HDc"/>
    <property type="match status" value="1"/>
</dbReference>
<evidence type="ECO:0000313" key="7">
    <source>
        <dbReference type="EMBL" id="QCP35152.1"/>
    </source>
</evidence>
<dbReference type="EMBL" id="CP040058">
    <property type="protein sequence ID" value="QCP35152.1"/>
    <property type="molecule type" value="Genomic_DNA"/>
</dbReference>
<dbReference type="InterPro" id="IPR001789">
    <property type="entry name" value="Sig_transdc_resp-reg_receiver"/>
</dbReference>
<keyword evidence="8" id="KW-1185">Reference proteome</keyword>
<dbReference type="PANTHER" id="PTHR45228">
    <property type="entry name" value="CYCLIC DI-GMP PHOSPHODIESTERASE TM_0186-RELATED"/>
    <property type="match status" value="1"/>
</dbReference>
<dbReference type="PROSITE" id="PS51832">
    <property type="entry name" value="HD_GYP"/>
    <property type="match status" value="1"/>
</dbReference>
<feature type="domain" description="GGDEF" evidence="5">
    <location>
        <begin position="434"/>
        <end position="564"/>
    </location>
</feature>
<evidence type="ECO:0000256" key="3">
    <source>
        <dbReference type="PROSITE-ProRule" id="PRU00169"/>
    </source>
</evidence>
<dbReference type="GO" id="GO:0016787">
    <property type="term" value="F:hydrolase activity"/>
    <property type="evidence" value="ECO:0007669"/>
    <property type="project" value="UniProtKB-KW"/>
</dbReference>
<dbReference type="Pfam" id="PF13487">
    <property type="entry name" value="HD_5"/>
    <property type="match status" value="1"/>
</dbReference>
<dbReference type="SMART" id="SM00448">
    <property type="entry name" value="REC"/>
    <property type="match status" value="1"/>
</dbReference>
<proteinExistence type="predicted"/>
<dbReference type="Pfam" id="PF00072">
    <property type="entry name" value="Response_reg"/>
    <property type="match status" value="1"/>
</dbReference>
<dbReference type="Gene3D" id="3.30.70.270">
    <property type="match status" value="1"/>
</dbReference>
<dbReference type="InterPro" id="IPR037522">
    <property type="entry name" value="HD_GYP_dom"/>
</dbReference>
<keyword evidence="7" id="KW-0378">Hydrolase</keyword>
<sequence>MPVCKDDIYNKIVKIKRKGLSIMEKQKILIVDDSEMNRALLADILEEQYDVVEADNGIEAISILSRQRTDFSLLLLDIMMPGMDGFEVLAYINKYHWNDTFAVIMISADDSPLNIKRSYDLGAFDYISRPFDSTIVQRRISNTMLLYARQQRLEKIIAEQFHEQEKNNKLMITILSHIVEFRNGESGLHILHVNTITKYLLNQLVQLTDQYPLSKADISLISTASALHDIGKISISDAILNKPGRLTPEEFEVIKTHSMVGANMLLDLSIEQQEAPLVKVASEICRWHHERYDGSGYPDGLKGEEIPIAAQVVALADVYDALISERCYKKAYSHEEALKMILEGRCGAFNPTLLLCLQEIADTLESELMDVSTERETKNIQDIRNKIDYDRLFSYEKYTFLSRKQRDLQLLYIDSLTSVYNRRYYDEHFQGADGIQAMVVIDVDNFKHINDNYGHDVGDIVLQNIAQTVSSCVRKTDAVIRYGGDEFLIIFFSIPADIFEQKLERIRHSVDRLIIDDHPELHMSVSIGGAYGIGTIKKLFKAADNMMYLSKKAKNQVTVCFLDENEDITDNN</sequence>
<evidence type="ECO:0000259" key="4">
    <source>
        <dbReference type="PROSITE" id="PS50110"/>
    </source>
</evidence>
<dbReference type="GO" id="GO:0000160">
    <property type="term" value="P:phosphorelay signal transduction system"/>
    <property type="evidence" value="ECO:0007669"/>
    <property type="project" value="InterPro"/>
</dbReference>
<dbReference type="SMART" id="SM00267">
    <property type="entry name" value="GGDEF"/>
    <property type="match status" value="1"/>
</dbReference>
<accession>A0A4P8IBT5</accession>
<gene>
    <name evidence="7" type="ORF">AR1Y2_1698</name>
</gene>
<dbReference type="AlphaFoldDB" id="A0A4P8IBT5"/>
<organism evidence="7 8">
    <name type="scientific">Anaerostipes rhamnosivorans</name>
    <dbReference type="NCBI Taxonomy" id="1229621"/>
    <lineage>
        <taxon>Bacteria</taxon>
        <taxon>Bacillati</taxon>
        <taxon>Bacillota</taxon>
        <taxon>Clostridia</taxon>
        <taxon>Lachnospirales</taxon>
        <taxon>Lachnospiraceae</taxon>
        <taxon>Anaerostipes</taxon>
    </lineage>
</organism>
<dbReference type="KEGG" id="arf:AR1Y2_1698"/>
<name>A0A4P8IBT5_9FIRM</name>
<dbReference type="SUPFAM" id="SSF55073">
    <property type="entry name" value="Nucleotide cyclase"/>
    <property type="match status" value="1"/>
</dbReference>
<evidence type="ECO:0000259" key="5">
    <source>
        <dbReference type="PROSITE" id="PS50887"/>
    </source>
</evidence>
<dbReference type="Pfam" id="PF00990">
    <property type="entry name" value="GGDEF"/>
    <property type="match status" value="1"/>
</dbReference>
<feature type="modified residue" description="4-aspartylphosphate" evidence="3">
    <location>
        <position position="77"/>
    </location>
</feature>
<reference evidence="7 8" key="1">
    <citation type="submission" date="2019-05" db="EMBL/GenBank/DDBJ databases">
        <title>Complete genome sequencing of Anaerostipes rhamnosivorans.</title>
        <authorList>
            <person name="Bui T.P.N."/>
            <person name="de Vos W.M."/>
        </authorList>
    </citation>
    <scope>NUCLEOTIDE SEQUENCE [LARGE SCALE GENOMIC DNA]</scope>
    <source>
        <strain evidence="7 8">1y2</strain>
    </source>
</reference>
<dbReference type="InterPro" id="IPR000160">
    <property type="entry name" value="GGDEF_dom"/>
</dbReference>
<dbReference type="SUPFAM" id="SSF52172">
    <property type="entry name" value="CheY-like"/>
    <property type="match status" value="1"/>
</dbReference>
<dbReference type="InterPro" id="IPR003607">
    <property type="entry name" value="HD/PDEase_dom"/>
</dbReference>
<dbReference type="InterPro" id="IPR043128">
    <property type="entry name" value="Rev_trsase/Diguanyl_cyclase"/>
</dbReference>